<dbReference type="AlphaFoldDB" id="A0A7I8IDF5"/>
<evidence type="ECO:0000313" key="3">
    <source>
        <dbReference type="Proteomes" id="UP001189122"/>
    </source>
</evidence>
<dbReference type="Proteomes" id="UP001189122">
    <property type="component" value="Unassembled WGS sequence"/>
</dbReference>
<dbReference type="InterPro" id="IPR051044">
    <property type="entry name" value="MAG_DAG_Lipase"/>
</dbReference>
<dbReference type="Gene3D" id="3.40.50.1820">
    <property type="entry name" value="alpha/beta hydrolase"/>
    <property type="match status" value="1"/>
</dbReference>
<protein>
    <recommendedName>
        <fullName evidence="1">Serine aminopeptidase S33 domain-containing protein</fullName>
    </recommendedName>
</protein>
<dbReference type="PANTHER" id="PTHR11614">
    <property type="entry name" value="PHOSPHOLIPASE-RELATED"/>
    <property type="match status" value="1"/>
</dbReference>
<dbReference type="SUPFAM" id="SSF53474">
    <property type="entry name" value="alpha/beta-Hydrolases"/>
    <property type="match status" value="1"/>
</dbReference>
<reference evidence="2 3" key="1">
    <citation type="submission" date="2019-12" db="EMBL/GenBank/DDBJ databases">
        <authorList>
            <person name="Scholz U."/>
            <person name="Mascher M."/>
            <person name="Fiebig A."/>
        </authorList>
    </citation>
    <scope>NUCLEOTIDE SEQUENCE</scope>
</reference>
<name>A0A7I8IDF5_SPIIN</name>
<gene>
    <name evidence="2" type="ORF">SI7747_01001461</name>
</gene>
<feature type="domain" description="Serine aminopeptidase S33" evidence="1">
    <location>
        <begin position="52"/>
        <end position="305"/>
    </location>
</feature>
<sequence>MTRLVSHKFVNSTADHQHGRLIFTCISLQYAEFILNSRGLKLFTCRWIPRDDPVALVFLCHGNILPSGQYLPGTATRLAEARYAVYGIDYEGHGKSSGLKGYIPSFDNIVKDCNDYFSSTRQRFLFGESMGGAVALLIHRKKPMFWHGAVLVAPMCKISDKMKPPAIFVNLLGTVSRMFPTWGVVPTLNILKNANKNPERREELLRNPYYYKGRPRLKTAHELLLTSTDLEKNLNQVALLVSPVFSTRASFPIDVRLLQVSLPFLLLHGGDDVITDPMVSQVLYESAASADKTFKLYPGMWHALISGEPPESIELVFSDIIRLAERPDAKPRVDIRCVDRESALWELLLHPTLTVGAFVDSSLMRVVGAS</sequence>
<dbReference type="InterPro" id="IPR029058">
    <property type="entry name" value="AB_hydrolase_fold"/>
</dbReference>
<dbReference type="InterPro" id="IPR022742">
    <property type="entry name" value="Hydrolase_4"/>
</dbReference>
<proteinExistence type="predicted"/>
<dbReference type="Pfam" id="PF12146">
    <property type="entry name" value="Hydrolase_4"/>
    <property type="match status" value="1"/>
</dbReference>
<evidence type="ECO:0000259" key="1">
    <source>
        <dbReference type="Pfam" id="PF12146"/>
    </source>
</evidence>
<accession>A0A7I8IDF5</accession>
<dbReference type="EMBL" id="LR743588">
    <property type="protein sequence ID" value="CAA2615105.1"/>
    <property type="molecule type" value="Genomic_DNA"/>
</dbReference>
<keyword evidence="3" id="KW-1185">Reference proteome</keyword>
<dbReference type="EMBL" id="CACRZD030000001">
    <property type="protein sequence ID" value="CAA6654871.1"/>
    <property type="molecule type" value="Genomic_DNA"/>
</dbReference>
<organism evidence="2">
    <name type="scientific">Spirodela intermedia</name>
    <name type="common">Intermediate duckweed</name>
    <dbReference type="NCBI Taxonomy" id="51605"/>
    <lineage>
        <taxon>Eukaryota</taxon>
        <taxon>Viridiplantae</taxon>
        <taxon>Streptophyta</taxon>
        <taxon>Embryophyta</taxon>
        <taxon>Tracheophyta</taxon>
        <taxon>Spermatophyta</taxon>
        <taxon>Magnoliopsida</taxon>
        <taxon>Liliopsida</taxon>
        <taxon>Araceae</taxon>
        <taxon>Lemnoideae</taxon>
        <taxon>Spirodela</taxon>
    </lineage>
</organism>
<evidence type="ECO:0000313" key="2">
    <source>
        <dbReference type="EMBL" id="CAA2615105.1"/>
    </source>
</evidence>